<evidence type="ECO:0000256" key="1">
    <source>
        <dbReference type="SAM" id="SignalP"/>
    </source>
</evidence>
<dbReference type="EMBL" id="CP036262">
    <property type="protein sequence ID" value="QDS94357.1"/>
    <property type="molecule type" value="Genomic_DNA"/>
</dbReference>
<proteinExistence type="predicted"/>
<dbReference type="OrthoDB" id="233892at2"/>
<keyword evidence="1" id="KW-0732">Signal</keyword>
<feature type="signal peptide" evidence="1">
    <location>
        <begin position="1"/>
        <end position="25"/>
    </location>
</feature>
<evidence type="ECO:0000313" key="2">
    <source>
        <dbReference type="EMBL" id="QDS94357.1"/>
    </source>
</evidence>
<evidence type="ECO:0000313" key="3">
    <source>
        <dbReference type="Proteomes" id="UP000320672"/>
    </source>
</evidence>
<sequence length="468" mass="51265" precursor="true">MSSNLTGILSLILLALPFSPFGASAANAADPFQIATFSVDITVPIGHRSMAIIPRKVERLVDPLYARGMVILSDQKPIVILALDYCEVRNGAYDDWRSAIALAAKTTPTRVLLSSLHQHDAPVTDTGAEALLESVGLGGEMCDVAFHRRTVQRVATAVKESLKKTTPVTHLGMGKAKVHEVASTRRVVHPDGRIDYSRGSGSGGDAFYAATDEGEIDPWLRTISFWNDKQPVAAISAYAVHPMSYYGRGDISADFVGMARKQRQDDNPAIHQIYVSGCSGDVTAGKYNDGAQARRKELADKLYQGMVDAWDNTETMALQQIDFRSRQLDLDFHEGDAFTVKALTAILKDKEEPIRERILAAMGLSSLQRIDAGQPIDLPCIDFGPAQIVLFPGEAFVGYQHIAQQMRPDSFVMPIGYGECWPGYIPTKQAFDEDFGHSWRWVAAGSEAKIRPALQTVLATDQNKTDRP</sequence>
<dbReference type="KEGG" id="rml:FF011L_31360"/>
<dbReference type="Proteomes" id="UP000320672">
    <property type="component" value="Chromosome"/>
</dbReference>
<dbReference type="RefSeq" id="WP_145352402.1">
    <property type="nucleotide sequence ID" value="NZ_CP036262.1"/>
</dbReference>
<feature type="chain" id="PRO_5021813234" description="Neutral/alkaline non-lysosomal ceramidase" evidence="1">
    <location>
        <begin position="26"/>
        <end position="468"/>
    </location>
</feature>
<keyword evidence="3" id="KW-1185">Reference proteome</keyword>
<gene>
    <name evidence="2" type="ORF">FF011L_31360</name>
</gene>
<evidence type="ECO:0008006" key="4">
    <source>
        <dbReference type="Google" id="ProtNLM"/>
    </source>
</evidence>
<organism evidence="2 3">
    <name type="scientific">Roseimaritima multifibrata</name>
    <dbReference type="NCBI Taxonomy" id="1930274"/>
    <lineage>
        <taxon>Bacteria</taxon>
        <taxon>Pseudomonadati</taxon>
        <taxon>Planctomycetota</taxon>
        <taxon>Planctomycetia</taxon>
        <taxon>Pirellulales</taxon>
        <taxon>Pirellulaceae</taxon>
        <taxon>Roseimaritima</taxon>
    </lineage>
</organism>
<name>A0A517MHS8_9BACT</name>
<reference evidence="2 3" key="1">
    <citation type="submission" date="2019-02" db="EMBL/GenBank/DDBJ databases">
        <title>Deep-cultivation of Planctomycetes and their phenomic and genomic characterization uncovers novel biology.</title>
        <authorList>
            <person name="Wiegand S."/>
            <person name="Jogler M."/>
            <person name="Boedeker C."/>
            <person name="Pinto D."/>
            <person name="Vollmers J."/>
            <person name="Rivas-Marin E."/>
            <person name="Kohn T."/>
            <person name="Peeters S.H."/>
            <person name="Heuer A."/>
            <person name="Rast P."/>
            <person name="Oberbeckmann S."/>
            <person name="Bunk B."/>
            <person name="Jeske O."/>
            <person name="Meyerdierks A."/>
            <person name="Storesund J.E."/>
            <person name="Kallscheuer N."/>
            <person name="Luecker S."/>
            <person name="Lage O.M."/>
            <person name="Pohl T."/>
            <person name="Merkel B.J."/>
            <person name="Hornburger P."/>
            <person name="Mueller R.-W."/>
            <person name="Bruemmer F."/>
            <person name="Labrenz M."/>
            <person name="Spormann A.M."/>
            <person name="Op den Camp H."/>
            <person name="Overmann J."/>
            <person name="Amann R."/>
            <person name="Jetten M.S.M."/>
            <person name="Mascher T."/>
            <person name="Medema M.H."/>
            <person name="Devos D.P."/>
            <person name="Kaster A.-K."/>
            <person name="Ovreas L."/>
            <person name="Rohde M."/>
            <person name="Galperin M.Y."/>
            <person name="Jogler C."/>
        </authorList>
    </citation>
    <scope>NUCLEOTIDE SEQUENCE [LARGE SCALE GENOMIC DNA]</scope>
    <source>
        <strain evidence="2 3">FF011L</strain>
    </source>
</reference>
<protein>
    <recommendedName>
        <fullName evidence="4">Neutral/alkaline non-lysosomal ceramidase</fullName>
    </recommendedName>
</protein>
<accession>A0A517MHS8</accession>
<dbReference type="AlphaFoldDB" id="A0A517MHS8"/>